<dbReference type="Gene3D" id="2.40.100.10">
    <property type="entry name" value="Cyclophilin-like"/>
    <property type="match status" value="1"/>
</dbReference>
<sequence length="106" mass="11694">METLFDDENTLMPHLERGMVSIANCGKHTNSTQFFITFQKASYLDGLNVVCGKVTEDTLHILSILEGIGVPSDGFYTRNNRVVIADCGEIHGSITKQDKCNTGTLR</sequence>
<evidence type="ECO:0000313" key="4">
    <source>
        <dbReference type="EMBL" id="JAG16525.1"/>
    </source>
</evidence>
<comment type="function">
    <text evidence="1">PPIases accelerate the folding of proteins. It catalyzes the cis-trans isomerization of proline imidic peptide bonds in oligopeptides.</text>
</comment>
<feature type="domain" description="PPIase cyclophilin-type" evidence="2">
    <location>
        <begin position="1"/>
        <end position="89"/>
    </location>
</feature>
<dbReference type="PRINTS" id="PR00153">
    <property type="entry name" value="CSAPPISMRASE"/>
</dbReference>
<dbReference type="Pfam" id="PF00160">
    <property type="entry name" value="Pro_isomerase"/>
    <property type="match status" value="1"/>
</dbReference>
<dbReference type="EMBL" id="GBHO01027079">
    <property type="protein sequence ID" value="JAG16525.1"/>
    <property type="molecule type" value="Transcribed_RNA"/>
</dbReference>
<proteinExistence type="inferred from homology"/>
<dbReference type="EMBL" id="GBHO01027076">
    <property type="protein sequence ID" value="JAG16528.1"/>
    <property type="molecule type" value="Transcribed_RNA"/>
</dbReference>
<dbReference type="GO" id="GO:0005737">
    <property type="term" value="C:cytoplasm"/>
    <property type="evidence" value="ECO:0007669"/>
    <property type="project" value="TreeGrafter"/>
</dbReference>
<dbReference type="GO" id="GO:0016018">
    <property type="term" value="F:cyclosporin A binding"/>
    <property type="evidence" value="ECO:0007669"/>
    <property type="project" value="TreeGrafter"/>
</dbReference>
<dbReference type="EMBL" id="GBHO01027078">
    <property type="protein sequence ID" value="JAG16526.1"/>
    <property type="molecule type" value="Transcribed_RNA"/>
</dbReference>
<dbReference type="InterPro" id="IPR029000">
    <property type="entry name" value="Cyclophilin-like_dom_sf"/>
</dbReference>
<name>A0A0A9X961_LYGHE</name>
<dbReference type="SUPFAM" id="SSF50891">
    <property type="entry name" value="Cyclophilin-like"/>
    <property type="match status" value="1"/>
</dbReference>
<dbReference type="GO" id="GO:0006457">
    <property type="term" value="P:protein folding"/>
    <property type="evidence" value="ECO:0007669"/>
    <property type="project" value="TreeGrafter"/>
</dbReference>
<reference evidence="7" key="2">
    <citation type="submission" date="2014-07" db="EMBL/GenBank/DDBJ databases">
        <authorList>
            <person name="Hull J."/>
        </authorList>
    </citation>
    <scope>NUCLEOTIDE SEQUENCE</scope>
</reference>
<comment type="catalytic activity">
    <reaction evidence="1">
        <text>[protein]-peptidylproline (omega=180) = [protein]-peptidylproline (omega=0)</text>
        <dbReference type="Rhea" id="RHEA:16237"/>
        <dbReference type="Rhea" id="RHEA-COMP:10747"/>
        <dbReference type="Rhea" id="RHEA-COMP:10748"/>
        <dbReference type="ChEBI" id="CHEBI:83833"/>
        <dbReference type="ChEBI" id="CHEBI:83834"/>
        <dbReference type="EC" id="5.2.1.8"/>
    </reaction>
</comment>
<gene>
    <name evidence="7" type="primary">PPIE_2</name>
    <name evidence="6" type="synonym">PPIE_3</name>
    <name evidence="5" type="synonym">PPIE_4</name>
    <name evidence="4" type="synonym">PPIE_5</name>
    <name evidence="3" type="synonym">PPIE_6</name>
    <name evidence="7" type="ORF">CM83_19109</name>
    <name evidence="6" type="ORF">CM83_19110</name>
    <name evidence="5" type="ORF">CM83_19111</name>
    <name evidence="4" type="ORF">CM83_19112</name>
    <name evidence="3" type="ORF">CM83_19113</name>
</gene>
<evidence type="ECO:0000313" key="7">
    <source>
        <dbReference type="EMBL" id="JAG16529.1"/>
    </source>
</evidence>
<organism evidence="7">
    <name type="scientific">Lygus hesperus</name>
    <name type="common">Western plant bug</name>
    <dbReference type="NCBI Taxonomy" id="30085"/>
    <lineage>
        <taxon>Eukaryota</taxon>
        <taxon>Metazoa</taxon>
        <taxon>Ecdysozoa</taxon>
        <taxon>Arthropoda</taxon>
        <taxon>Hexapoda</taxon>
        <taxon>Insecta</taxon>
        <taxon>Pterygota</taxon>
        <taxon>Neoptera</taxon>
        <taxon>Paraneoptera</taxon>
        <taxon>Hemiptera</taxon>
        <taxon>Heteroptera</taxon>
        <taxon>Panheteroptera</taxon>
        <taxon>Cimicomorpha</taxon>
        <taxon>Miridae</taxon>
        <taxon>Mirini</taxon>
        <taxon>Lygus</taxon>
    </lineage>
</organism>
<reference evidence="7" key="1">
    <citation type="journal article" date="2014" name="PLoS ONE">
        <title>Transcriptome-Based Identification of ABC Transporters in the Western Tarnished Plant Bug Lygus hesperus.</title>
        <authorList>
            <person name="Hull J.J."/>
            <person name="Chaney K."/>
            <person name="Geib S.M."/>
            <person name="Fabrick J.A."/>
            <person name="Brent C.S."/>
            <person name="Walsh D."/>
            <person name="Lavine L.C."/>
        </authorList>
    </citation>
    <scope>NUCLEOTIDE SEQUENCE</scope>
</reference>
<dbReference type="AlphaFoldDB" id="A0A0A9X961"/>
<evidence type="ECO:0000313" key="3">
    <source>
        <dbReference type="EMBL" id="JAG08858.1"/>
    </source>
</evidence>
<evidence type="ECO:0000313" key="5">
    <source>
        <dbReference type="EMBL" id="JAG16526.1"/>
    </source>
</evidence>
<dbReference type="InterPro" id="IPR002130">
    <property type="entry name" value="Cyclophilin-type_PPIase_dom"/>
</dbReference>
<comment type="similarity">
    <text evidence="1">Belongs to the cyclophilin-type PPIase family.</text>
</comment>
<dbReference type="GO" id="GO:0003755">
    <property type="term" value="F:peptidyl-prolyl cis-trans isomerase activity"/>
    <property type="evidence" value="ECO:0007669"/>
    <property type="project" value="UniProtKB-UniRule"/>
</dbReference>
<evidence type="ECO:0000313" key="6">
    <source>
        <dbReference type="EMBL" id="JAG16528.1"/>
    </source>
</evidence>
<accession>A0A0A9X961</accession>
<dbReference type="PANTHER" id="PTHR11071:SF561">
    <property type="entry name" value="PEPTIDYL-PROLYL CIS-TRANS ISOMERASE D-RELATED"/>
    <property type="match status" value="1"/>
</dbReference>
<dbReference type="PROSITE" id="PS50072">
    <property type="entry name" value="CSA_PPIASE_2"/>
    <property type="match status" value="1"/>
</dbReference>
<evidence type="ECO:0000256" key="1">
    <source>
        <dbReference type="RuleBase" id="RU363019"/>
    </source>
</evidence>
<protein>
    <recommendedName>
        <fullName evidence="1">Peptidyl-prolyl cis-trans isomerase</fullName>
        <shortName evidence="1">PPIase</shortName>
        <ecNumber evidence="1">5.2.1.8</ecNumber>
    </recommendedName>
</protein>
<dbReference type="PANTHER" id="PTHR11071">
    <property type="entry name" value="PEPTIDYL-PROLYL CIS-TRANS ISOMERASE"/>
    <property type="match status" value="1"/>
</dbReference>
<dbReference type="EMBL" id="GBHO01034746">
    <property type="protein sequence ID" value="JAG08858.1"/>
    <property type="molecule type" value="Transcribed_RNA"/>
</dbReference>
<keyword evidence="1" id="KW-0697">Rotamase</keyword>
<dbReference type="EC" id="5.2.1.8" evidence="1"/>
<evidence type="ECO:0000259" key="2">
    <source>
        <dbReference type="PROSITE" id="PS50072"/>
    </source>
</evidence>
<keyword evidence="1 7" id="KW-0413">Isomerase</keyword>
<dbReference type="EMBL" id="GBHO01027075">
    <property type="protein sequence ID" value="JAG16529.1"/>
    <property type="molecule type" value="Transcribed_RNA"/>
</dbReference>